<dbReference type="AlphaFoldDB" id="A0A2Z2P2V9"/>
<evidence type="ECO:0000256" key="2">
    <source>
        <dbReference type="ARBA" id="ARBA00023002"/>
    </source>
</evidence>
<dbReference type="InterPro" id="IPR024084">
    <property type="entry name" value="IsoPropMal-DH-like_dom"/>
</dbReference>
<dbReference type="Gene3D" id="3.40.718.10">
    <property type="entry name" value="Isopropylmalate Dehydrogenase"/>
    <property type="match status" value="1"/>
</dbReference>
<dbReference type="SMART" id="SM01329">
    <property type="entry name" value="Iso_dh"/>
    <property type="match status" value="1"/>
</dbReference>
<accession>A0A2Z2P2V9</accession>
<dbReference type="EMBL" id="CP018632">
    <property type="protein sequence ID" value="ASJ76678.1"/>
    <property type="molecule type" value="Genomic_DNA"/>
</dbReference>
<dbReference type="RefSeq" id="WP_205737825.1">
    <property type="nucleotide sequence ID" value="NZ_CP018632.1"/>
</dbReference>
<dbReference type="SUPFAM" id="SSF53659">
    <property type="entry name" value="Isocitrate/Isopropylmalate dehydrogenase-like"/>
    <property type="match status" value="1"/>
</dbReference>
<evidence type="ECO:0000256" key="1">
    <source>
        <dbReference type="ARBA" id="ARBA00007769"/>
    </source>
</evidence>
<dbReference type="KEGG" id="gai:IMCC3135_33170"/>
<dbReference type="GO" id="GO:0004449">
    <property type="term" value="F:isocitrate dehydrogenase (NAD+) activity"/>
    <property type="evidence" value="ECO:0007669"/>
    <property type="project" value="TreeGrafter"/>
</dbReference>
<name>A0A2Z2P2V9_9GAMM</name>
<proteinExistence type="inferred from homology"/>
<keyword evidence="5" id="KW-1185">Reference proteome</keyword>
<gene>
    <name evidence="4" type="primary">icd_3</name>
    <name evidence="4" type="ORF">IMCC3135_33170</name>
</gene>
<dbReference type="GO" id="GO:0006099">
    <property type="term" value="P:tricarboxylic acid cycle"/>
    <property type="evidence" value="ECO:0007669"/>
    <property type="project" value="TreeGrafter"/>
</dbReference>
<protein>
    <submittedName>
        <fullName evidence="4">Isocitrate dehydrogenase [NADP]</fullName>
        <ecNumber evidence="4">1.1.1.42</ecNumber>
    </submittedName>
</protein>
<dbReference type="PANTHER" id="PTHR11835">
    <property type="entry name" value="DECARBOXYLATING DEHYDROGENASES-ISOCITRATE, ISOPROPYLMALATE, TARTRATE"/>
    <property type="match status" value="1"/>
</dbReference>
<evidence type="ECO:0000313" key="4">
    <source>
        <dbReference type="EMBL" id="ASJ76678.1"/>
    </source>
</evidence>
<evidence type="ECO:0000313" key="5">
    <source>
        <dbReference type="Proteomes" id="UP000250079"/>
    </source>
</evidence>
<dbReference type="EC" id="1.1.1.42" evidence="4"/>
<dbReference type="Pfam" id="PF00180">
    <property type="entry name" value="Iso_dh"/>
    <property type="match status" value="1"/>
</dbReference>
<feature type="domain" description="Isopropylmalate dehydrogenase-like" evidence="3">
    <location>
        <begin position="11"/>
        <end position="343"/>
    </location>
</feature>
<sequence>MMKKTDTGPIQITELLGDGIGPELAESIHAVADALPVDFQFQQIDWSLANREARGDAVIDEAEESMRRTKLAVKYPTVTNKVSPNALIRRRCDFSVIYRPAISIKGIHTNFKEDVNLHIVRIATGGTYDDPGQLIGKDAAVSLRMVERKPCEQAAKFAFELARSKGMTYGDSHYSVTSSSKHTIQRVTDGLFESVVTKVHEQYEDVQHNVELFDALLAKIILDPSSYEVVLVLNEYGDFLSDMASGLVGSLGTGASGNYSFDDNNDVDIAMFDPAGGTAPDIAGKNLANPAAVLLAFGMLLDHVNRYDLGHALRLSLLGCIENGHSTRDLGGKLNTDEFTKIVIDNIAAHLPA</sequence>
<evidence type="ECO:0000259" key="3">
    <source>
        <dbReference type="SMART" id="SM01329"/>
    </source>
</evidence>
<dbReference type="GO" id="GO:0004450">
    <property type="term" value="F:isocitrate dehydrogenase (NADP+) activity"/>
    <property type="evidence" value="ECO:0007669"/>
    <property type="project" value="UniProtKB-EC"/>
</dbReference>
<reference evidence="4 5" key="1">
    <citation type="submission" date="2016-12" db="EMBL/GenBank/DDBJ databases">
        <authorList>
            <person name="Song W.-J."/>
            <person name="Kurnit D.M."/>
        </authorList>
    </citation>
    <scope>NUCLEOTIDE SEQUENCE [LARGE SCALE GENOMIC DNA]</scope>
    <source>
        <strain evidence="4 5">IMCC3135</strain>
    </source>
</reference>
<dbReference type="PANTHER" id="PTHR11835:SF34">
    <property type="entry name" value="ISOCITRATE DEHYDROGENASE [NAD] SUBUNIT ALPHA, MITOCHONDRIAL"/>
    <property type="match status" value="1"/>
</dbReference>
<keyword evidence="2 4" id="KW-0560">Oxidoreductase</keyword>
<comment type="similarity">
    <text evidence="1">Belongs to the isocitrate and isopropylmalate dehydrogenases family.</text>
</comment>
<organism evidence="4 5">
    <name type="scientific">Granulosicoccus antarcticus IMCC3135</name>
    <dbReference type="NCBI Taxonomy" id="1192854"/>
    <lineage>
        <taxon>Bacteria</taxon>
        <taxon>Pseudomonadati</taxon>
        <taxon>Pseudomonadota</taxon>
        <taxon>Gammaproteobacteria</taxon>
        <taxon>Chromatiales</taxon>
        <taxon>Granulosicoccaceae</taxon>
        <taxon>Granulosicoccus</taxon>
    </lineage>
</organism>
<dbReference type="GO" id="GO:0006102">
    <property type="term" value="P:isocitrate metabolic process"/>
    <property type="evidence" value="ECO:0007669"/>
    <property type="project" value="TreeGrafter"/>
</dbReference>
<dbReference type="Proteomes" id="UP000250079">
    <property type="component" value="Chromosome"/>
</dbReference>